<proteinExistence type="predicted"/>
<dbReference type="AlphaFoldDB" id="A0AAV6HP77"/>
<evidence type="ECO:0000313" key="2">
    <source>
        <dbReference type="Proteomes" id="UP000823749"/>
    </source>
</evidence>
<organism evidence="1 2">
    <name type="scientific">Rhododendron griersonianum</name>
    <dbReference type="NCBI Taxonomy" id="479676"/>
    <lineage>
        <taxon>Eukaryota</taxon>
        <taxon>Viridiplantae</taxon>
        <taxon>Streptophyta</taxon>
        <taxon>Embryophyta</taxon>
        <taxon>Tracheophyta</taxon>
        <taxon>Spermatophyta</taxon>
        <taxon>Magnoliopsida</taxon>
        <taxon>eudicotyledons</taxon>
        <taxon>Gunneridae</taxon>
        <taxon>Pentapetalae</taxon>
        <taxon>asterids</taxon>
        <taxon>Ericales</taxon>
        <taxon>Ericaceae</taxon>
        <taxon>Ericoideae</taxon>
        <taxon>Rhodoreae</taxon>
        <taxon>Rhododendron</taxon>
    </lineage>
</organism>
<name>A0AAV6HP77_9ERIC</name>
<sequence length="307" mass="34242">MVMVFGCGGAAVVYGSGNGGARWRLAVIRLEEEKGMEGMVKKYQQKFRKVKDEMSRWDELQSRLLSQFRNASSIIERLQLIQNPKNYGALKCVGGIEDAVLRKQMESLENILLSMNKTMKEFHSIVLFLEKTLRDGMQLFKGGSVQATPKQLQQRIGIKPCLADCLDGLSHVYEMHQSEYLLKSSIVSALPVLALKPSGSDLGALQQLLVDQPNIPREEGKDIHRFRDMLQSSSNFIGFRLSTGVGHQWAAFGDNIVFEIASGCSEQLFGTLLHHPFHDEGLMGSGYQFLIIGVSSLTENHIHISNV</sequence>
<dbReference type="InterPro" id="IPR038985">
    <property type="entry name" value="OPRN-like"/>
</dbReference>
<protein>
    <submittedName>
        <fullName evidence="1">Uncharacterized protein</fullName>
    </submittedName>
</protein>
<dbReference type="Pfam" id="PF15011">
    <property type="entry name" value="CA109-like"/>
    <property type="match status" value="1"/>
</dbReference>
<gene>
    <name evidence="1" type="ORF">RHGRI_036786</name>
</gene>
<dbReference type="PANTHER" id="PTHR37904">
    <property type="entry name" value="OS10G0566900 PROTEIN"/>
    <property type="match status" value="1"/>
</dbReference>
<dbReference type="Proteomes" id="UP000823749">
    <property type="component" value="Chromosome 13"/>
</dbReference>
<dbReference type="InterPro" id="IPR029159">
    <property type="entry name" value="CA109-like"/>
</dbReference>
<accession>A0AAV6HP77</accession>
<dbReference type="PANTHER" id="PTHR37904:SF2">
    <property type="entry name" value="OS10G0566900 PROTEIN"/>
    <property type="match status" value="1"/>
</dbReference>
<keyword evidence="2" id="KW-1185">Reference proteome</keyword>
<comment type="caution">
    <text evidence="1">The sequence shown here is derived from an EMBL/GenBank/DDBJ whole genome shotgun (WGS) entry which is preliminary data.</text>
</comment>
<evidence type="ECO:0000313" key="1">
    <source>
        <dbReference type="EMBL" id="KAG5515854.1"/>
    </source>
</evidence>
<dbReference type="EMBL" id="JACTNZ010000013">
    <property type="protein sequence ID" value="KAG5515854.1"/>
    <property type="molecule type" value="Genomic_DNA"/>
</dbReference>
<reference evidence="1 2" key="1">
    <citation type="submission" date="2020-08" db="EMBL/GenBank/DDBJ databases">
        <title>Plant Genome Project.</title>
        <authorList>
            <person name="Zhang R.-G."/>
        </authorList>
    </citation>
    <scope>NUCLEOTIDE SEQUENCE [LARGE SCALE GENOMIC DNA]</scope>
    <source>
        <strain evidence="1">WSP0</strain>
        <tissue evidence="1">Leaf</tissue>
    </source>
</reference>